<accession>A0A1J1IIT3</accession>
<gene>
    <name evidence="1" type="ORF">CLUMA_CG013386</name>
</gene>
<name>A0A1J1IIT3_9DIPT</name>
<protein>
    <submittedName>
        <fullName evidence="1">CLUMA_CG013386, isoform A</fullName>
    </submittedName>
</protein>
<dbReference type="Proteomes" id="UP000183832">
    <property type="component" value="Unassembled WGS sequence"/>
</dbReference>
<dbReference type="OrthoDB" id="1293114at2759"/>
<evidence type="ECO:0000313" key="2">
    <source>
        <dbReference type="Proteomes" id="UP000183832"/>
    </source>
</evidence>
<sequence length="131" mass="15284">MVSLKASKLGSNVDASTNSKIVRYPKTSCDTPETYSNNSCQQHKQYVCMFLNTIDMCSVNRWRDSISRFISEDKMKLQKKISMEIKAIKCDQLFATLKEYLNIMVMNVYLYGWFNTQEKAKAKQNQLKKKQ</sequence>
<organism evidence="1 2">
    <name type="scientific">Clunio marinus</name>
    <dbReference type="NCBI Taxonomy" id="568069"/>
    <lineage>
        <taxon>Eukaryota</taxon>
        <taxon>Metazoa</taxon>
        <taxon>Ecdysozoa</taxon>
        <taxon>Arthropoda</taxon>
        <taxon>Hexapoda</taxon>
        <taxon>Insecta</taxon>
        <taxon>Pterygota</taxon>
        <taxon>Neoptera</taxon>
        <taxon>Endopterygota</taxon>
        <taxon>Diptera</taxon>
        <taxon>Nematocera</taxon>
        <taxon>Chironomoidea</taxon>
        <taxon>Chironomidae</taxon>
        <taxon>Clunio</taxon>
    </lineage>
</organism>
<keyword evidence="2" id="KW-1185">Reference proteome</keyword>
<dbReference type="EMBL" id="CVRI01000054">
    <property type="protein sequence ID" value="CRL00104.1"/>
    <property type="molecule type" value="Genomic_DNA"/>
</dbReference>
<reference evidence="1 2" key="1">
    <citation type="submission" date="2015-04" db="EMBL/GenBank/DDBJ databases">
        <authorList>
            <person name="Syromyatnikov M.Y."/>
            <person name="Popov V.N."/>
        </authorList>
    </citation>
    <scope>NUCLEOTIDE SEQUENCE [LARGE SCALE GENOMIC DNA]</scope>
</reference>
<proteinExistence type="predicted"/>
<dbReference type="AlphaFoldDB" id="A0A1J1IIT3"/>
<evidence type="ECO:0000313" key="1">
    <source>
        <dbReference type="EMBL" id="CRL00104.1"/>
    </source>
</evidence>